<dbReference type="OrthoDB" id="288014at2"/>
<dbReference type="Gene3D" id="3.30.2320.80">
    <property type="match status" value="1"/>
</dbReference>
<evidence type="ECO:0000313" key="7">
    <source>
        <dbReference type="Proteomes" id="UP000294832"/>
    </source>
</evidence>
<dbReference type="HAMAP" id="MF_00213">
    <property type="entry name" value="HypA_HybF"/>
    <property type="match status" value="1"/>
</dbReference>
<keyword evidence="7" id="KW-1185">Reference proteome</keyword>
<organism evidence="6 7">
    <name type="scientific">Shewanella fodinae</name>
    <dbReference type="NCBI Taxonomy" id="552357"/>
    <lineage>
        <taxon>Bacteria</taxon>
        <taxon>Pseudomonadati</taxon>
        <taxon>Pseudomonadota</taxon>
        <taxon>Gammaproteobacteria</taxon>
        <taxon>Alteromonadales</taxon>
        <taxon>Shewanellaceae</taxon>
        <taxon>Shewanella</taxon>
    </lineage>
</organism>
<dbReference type="GO" id="GO:0016151">
    <property type="term" value="F:nickel cation binding"/>
    <property type="evidence" value="ECO:0007669"/>
    <property type="project" value="UniProtKB-UniRule"/>
</dbReference>
<feature type="binding site" evidence="5">
    <location>
        <position position="73"/>
    </location>
    <ligand>
        <name>Zn(2+)</name>
        <dbReference type="ChEBI" id="CHEBI:29105"/>
    </ligand>
</feature>
<protein>
    <recommendedName>
        <fullName evidence="5">Hydrogenase maturation factor HypA</fullName>
    </recommendedName>
</protein>
<dbReference type="Proteomes" id="UP000294832">
    <property type="component" value="Unassembled WGS sequence"/>
</dbReference>
<sequence>MHEAAITEGLVRTLLTEAARHQISSIKQVTVKVGQLKAVEPHALKFCFEMFVEGTIAENAKLIIVHLTPIAICQQCSTKFEVPKFHFRCPQCDSNELKLLQGEELFIESFDV</sequence>
<evidence type="ECO:0000256" key="1">
    <source>
        <dbReference type="ARBA" id="ARBA00010748"/>
    </source>
</evidence>
<comment type="caution">
    <text evidence="6">The sequence shown here is derived from an EMBL/GenBank/DDBJ whole genome shotgun (WGS) entry which is preliminary data.</text>
</comment>
<reference evidence="6 7" key="1">
    <citation type="submission" date="2019-03" db="EMBL/GenBank/DDBJ databases">
        <title>Freshwater and sediment microbial communities from various areas in North America, analyzing microbe dynamics in response to fracking.</title>
        <authorList>
            <person name="Lamendella R."/>
        </authorList>
    </citation>
    <scope>NUCLEOTIDE SEQUENCE [LARGE SCALE GENOMIC DNA]</scope>
    <source>
        <strain evidence="6 7">74A</strain>
    </source>
</reference>
<dbReference type="GO" id="GO:0008270">
    <property type="term" value="F:zinc ion binding"/>
    <property type="evidence" value="ECO:0007669"/>
    <property type="project" value="UniProtKB-UniRule"/>
</dbReference>
<dbReference type="InterPro" id="IPR000688">
    <property type="entry name" value="HypA/HybF"/>
</dbReference>
<dbReference type="PANTHER" id="PTHR34535">
    <property type="entry name" value="HYDROGENASE MATURATION FACTOR HYPA"/>
    <property type="match status" value="1"/>
</dbReference>
<feature type="binding site" evidence="5">
    <location>
        <position position="92"/>
    </location>
    <ligand>
        <name>Zn(2+)</name>
        <dbReference type="ChEBI" id="CHEBI:29105"/>
    </ligand>
</feature>
<dbReference type="RefSeq" id="WP_133040585.1">
    <property type="nucleotide sequence ID" value="NZ_SLWF01000049.1"/>
</dbReference>
<dbReference type="AlphaFoldDB" id="A0A4R2F150"/>
<accession>A0A4R2F150</accession>
<name>A0A4R2F150_9GAMM</name>
<evidence type="ECO:0000256" key="5">
    <source>
        <dbReference type="HAMAP-Rule" id="MF_00213"/>
    </source>
</evidence>
<evidence type="ECO:0000256" key="2">
    <source>
        <dbReference type="ARBA" id="ARBA00022596"/>
    </source>
</evidence>
<evidence type="ECO:0000313" key="6">
    <source>
        <dbReference type="EMBL" id="TCN77001.1"/>
    </source>
</evidence>
<feature type="binding site" evidence="5">
    <location>
        <position position="89"/>
    </location>
    <ligand>
        <name>Zn(2+)</name>
        <dbReference type="ChEBI" id="CHEBI:29105"/>
    </ligand>
</feature>
<dbReference type="GO" id="GO:0051604">
    <property type="term" value="P:protein maturation"/>
    <property type="evidence" value="ECO:0007669"/>
    <property type="project" value="InterPro"/>
</dbReference>
<keyword evidence="4 5" id="KW-0862">Zinc</keyword>
<evidence type="ECO:0000256" key="3">
    <source>
        <dbReference type="ARBA" id="ARBA00022723"/>
    </source>
</evidence>
<dbReference type="Pfam" id="PF01155">
    <property type="entry name" value="HypA"/>
    <property type="match status" value="1"/>
</dbReference>
<evidence type="ECO:0000256" key="4">
    <source>
        <dbReference type="ARBA" id="ARBA00022833"/>
    </source>
</evidence>
<proteinExistence type="inferred from homology"/>
<feature type="binding site" evidence="5">
    <location>
        <position position="76"/>
    </location>
    <ligand>
        <name>Zn(2+)</name>
        <dbReference type="ChEBI" id="CHEBI:29105"/>
    </ligand>
</feature>
<dbReference type="PROSITE" id="PS01249">
    <property type="entry name" value="HYPA"/>
    <property type="match status" value="1"/>
</dbReference>
<keyword evidence="3 5" id="KW-0479">Metal-binding</keyword>
<gene>
    <name evidence="5" type="primary">hypA</name>
    <name evidence="6" type="ORF">EDC91_1498</name>
</gene>
<dbReference type="NCBIfam" id="TIGR00100">
    <property type="entry name" value="hypA"/>
    <property type="match status" value="1"/>
</dbReference>
<dbReference type="PANTHER" id="PTHR34535:SF3">
    <property type="entry name" value="HYDROGENASE MATURATION FACTOR HYPA"/>
    <property type="match status" value="1"/>
</dbReference>
<comment type="similarity">
    <text evidence="1 5">Belongs to the HypA/HybF family.</text>
</comment>
<keyword evidence="2 5" id="KW-0533">Nickel</keyword>
<dbReference type="PIRSF" id="PIRSF004761">
    <property type="entry name" value="Hydrgn_mat_HypA"/>
    <property type="match status" value="1"/>
</dbReference>
<feature type="binding site" evidence="5">
    <location>
        <position position="2"/>
    </location>
    <ligand>
        <name>Ni(2+)</name>
        <dbReference type="ChEBI" id="CHEBI:49786"/>
    </ligand>
</feature>
<dbReference type="EMBL" id="SLWF01000049">
    <property type="protein sequence ID" value="TCN77001.1"/>
    <property type="molecule type" value="Genomic_DNA"/>
</dbReference>
<dbReference type="InterPro" id="IPR020538">
    <property type="entry name" value="Hydgase_Ni_incorp_HypA/HybF_CS"/>
</dbReference>
<comment type="function">
    <text evidence="5">Involved in the maturation of [NiFe] hydrogenases. Required for nickel insertion into the metal center of the hydrogenase.</text>
</comment>